<dbReference type="KEGG" id="mlr:MELLADRAFT_107185"/>
<dbReference type="AlphaFoldDB" id="F4RP43"/>
<keyword evidence="1" id="KW-0732">Signal</keyword>
<evidence type="ECO:0000256" key="1">
    <source>
        <dbReference type="SAM" id="SignalP"/>
    </source>
</evidence>
<dbReference type="Proteomes" id="UP000001072">
    <property type="component" value="Unassembled WGS sequence"/>
</dbReference>
<dbReference type="HOGENOM" id="CLU_1886214_0_0_1"/>
<evidence type="ECO:0000313" key="3">
    <source>
        <dbReference type="Proteomes" id="UP000001072"/>
    </source>
</evidence>
<dbReference type="VEuPathDB" id="FungiDB:MELLADRAFT_107185"/>
<proteinExistence type="predicted"/>
<evidence type="ECO:0000313" key="2">
    <source>
        <dbReference type="EMBL" id="EGG05916.1"/>
    </source>
</evidence>
<dbReference type="RefSeq" id="XP_007410972.1">
    <property type="nucleotide sequence ID" value="XM_007410910.1"/>
</dbReference>
<reference evidence="3" key="1">
    <citation type="journal article" date="2011" name="Proc. Natl. Acad. Sci. U.S.A.">
        <title>Obligate biotrophy features unraveled by the genomic analysis of rust fungi.</title>
        <authorList>
            <person name="Duplessis S."/>
            <person name="Cuomo C.A."/>
            <person name="Lin Y.-C."/>
            <person name="Aerts A."/>
            <person name="Tisserant E."/>
            <person name="Veneault-Fourrey C."/>
            <person name="Joly D.L."/>
            <person name="Hacquard S."/>
            <person name="Amselem J."/>
            <person name="Cantarel B.L."/>
            <person name="Chiu R."/>
            <person name="Coutinho P.M."/>
            <person name="Feau N."/>
            <person name="Field M."/>
            <person name="Frey P."/>
            <person name="Gelhaye E."/>
            <person name="Goldberg J."/>
            <person name="Grabherr M.G."/>
            <person name="Kodira C.D."/>
            <person name="Kohler A."/>
            <person name="Kuees U."/>
            <person name="Lindquist E.A."/>
            <person name="Lucas S.M."/>
            <person name="Mago R."/>
            <person name="Mauceli E."/>
            <person name="Morin E."/>
            <person name="Murat C."/>
            <person name="Pangilinan J.L."/>
            <person name="Park R."/>
            <person name="Pearson M."/>
            <person name="Quesneville H."/>
            <person name="Rouhier N."/>
            <person name="Sakthikumar S."/>
            <person name="Salamov A.A."/>
            <person name="Schmutz J."/>
            <person name="Selles B."/>
            <person name="Shapiro H."/>
            <person name="Tanguay P."/>
            <person name="Tuskan G.A."/>
            <person name="Henrissat B."/>
            <person name="Van de Peer Y."/>
            <person name="Rouze P."/>
            <person name="Ellis J.G."/>
            <person name="Dodds P.N."/>
            <person name="Schein J.E."/>
            <person name="Zhong S."/>
            <person name="Hamelin R.C."/>
            <person name="Grigoriev I.V."/>
            <person name="Szabo L.J."/>
            <person name="Martin F."/>
        </authorList>
    </citation>
    <scope>NUCLEOTIDE SEQUENCE [LARGE SCALE GENOMIC DNA]</scope>
    <source>
        <strain evidence="3">98AG31 / pathotype 3-4-7</strain>
    </source>
</reference>
<protein>
    <recommendedName>
        <fullName evidence="4">Secreted protein</fullName>
    </recommendedName>
</protein>
<dbReference type="GeneID" id="18923105"/>
<dbReference type="EMBL" id="GL883111">
    <property type="protein sequence ID" value="EGG05916.1"/>
    <property type="molecule type" value="Genomic_DNA"/>
</dbReference>
<sequence length="135" mass="14595">MSYKPFIPIVHLLFVCLLAGNLGSHTGVAAGTTTNQVCTSEWVPPANGGQAICGNGSGNYECKACAKRVPSKIDFSPFQWIENMVTQGTTGAHGIVMLHTTLWQRNVMTAGISVSRFPIFNPSILATYIRDSLRH</sequence>
<feature type="chain" id="PRO_5003315397" description="Secreted protein" evidence="1">
    <location>
        <begin position="24"/>
        <end position="135"/>
    </location>
</feature>
<accession>F4RP43</accession>
<evidence type="ECO:0008006" key="4">
    <source>
        <dbReference type="Google" id="ProtNLM"/>
    </source>
</evidence>
<keyword evidence="3" id="KW-1185">Reference proteome</keyword>
<name>F4RP43_MELLP</name>
<organism evidence="3">
    <name type="scientific">Melampsora larici-populina (strain 98AG31 / pathotype 3-4-7)</name>
    <name type="common">Poplar leaf rust fungus</name>
    <dbReference type="NCBI Taxonomy" id="747676"/>
    <lineage>
        <taxon>Eukaryota</taxon>
        <taxon>Fungi</taxon>
        <taxon>Dikarya</taxon>
        <taxon>Basidiomycota</taxon>
        <taxon>Pucciniomycotina</taxon>
        <taxon>Pucciniomycetes</taxon>
        <taxon>Pucciniales</taxon>
        <taxon>Melampsoraceae</taxon>
        <taxon>Melampsora</taxon>
    </lineage>
</organism>
<dbReference type="InParanoid" id="F4RP43"/>
<gene>
    <name evidence="2" type="ORF">MELLADRAFT_107185</name>
</gene>
<feature type="signal peptide" evidence="1">
    <location>
        <begin position="1"/>
        <end position="23"/>
    </location>
</feature>